<gene>
    <name evidence="2" type="ORF">RDn1_230</name>
</gene>
<keyword evidence="3" id="KW-1185">Reference proteome</keyword>
<dbReference type="EMBL" id="BGZP01000004">
    <property type="protein sequence ID" value="GBR77571.1"/>
    <property type="molecule type" value="Genomic_DNA"/>
</dbReference>
<protein>
    <submittedName>
        <fullName evidence="2">Uncharacterized protein</fullName>
    </submittedName>
</protein>
<evidence type="ECO:0000313" key="3">
    <source>
        <dbReference type="Proteomes" id="UP000282196"/>
    </source>
</evidence>
<evidence type="ECO:0000256" key="1">
    <source>
        <dbReference type="SAM" id="Phobius"/>
    </source>
</evidence>
<comment type="caution">
    <text evidence="2">The sequence shown here is derived from an EMBL/GenBank/DDBJ whole genome shotgun (WGS) entry which is preliminary data.</text>
</comment>
<keyword evidence="1" id="KW-0472">Membrane</keyword>
<organism evidence="2 3">
    <name type="scientific">Candidatus Termititenax dinenymphae</name>
    <dbReference type="NCBI Taxonomy" id="2218523"/>
    <lineage>
        <taxon>Bacteria</taxon>
        <taxon>Bacillati</taxon>
        <taxon>Candidatus Margulisiibacteriota</taxon>
        <taxon>Candidatus Termititenacia</taxon>
        <taxon>Candidatus Termititenacales</taxon>
        <taxon>Candidatus Termititenacaceae</taxon>
        <taxon>Candidatus Termititenax</taxon>
    </lineage>
</organism>
<proteinExistence type="predicted"/>
<accession>A0A388TL46</accession>
<feature type="transmembrane region" description="Helical" evidence="1">
    <location>
        <begin position="31"/>
        <end position="53"/>
    </location>
</feature>
<reference evidence="2 3" key="1">
    <citation type="journal article" date="2019" name="ISME J.">
        <title>Genome analyses of uncultured TG2/ZB3 bacteria in 'Margulisbacteria' specifically attached to ectosymbiotic spirochetes of protists in the termite gut.</title>
        <authorList>
            <person name="Utami Y.D."/>
            <person name="Kuwahara H."/>
            <person name="Igai K."/>
            <person name="Murakami T."/>
            <person name="Sugaya K."/>
            <person name="Morikawa T."/>
            <person name="Nagura Y."/>
            <person name="Yuki M."/>
            <person name="Deevong P."/>
            <person name="Inoue T."/>
            <person name="Kihara K."/>
            <person name="Lo N."/>
            <person name="Yamada A."/>
            <person name="Ohkuma M."/>
            <person name="Hongoh Y."/>
        </authorList>
    </citation>
    <scope>NUCLEOTIDE SEQUENCE [LARGE SCALE GENOMIC DNA]</scope>
    <source>
        <strain evidence="2">RsDinE6-01</strain>
    </source>
</reference>
<sequence>MLLFLVLVLLAIGLIVNVAKQLDSDSDAGGLEYGMCAGLGFIGAFGSMDYLMFGK</sequence>
<dbReference type="Proteomes" id="UP000282196">
    <property type="component" value="Unassembled WGS sequence"/>
</dbReference>
<dbReference type="AlphaFoldDB" id="A0A388TL46"/>
<evidence type="ECO:0000313" key="2">
    <source>
        <dbReference type="EMBL" id="GBR77571.1"/>
    </source>
</evidence>
<keyword evidence="1" id="KW-0812">Transmembrane</keyword>
<name>A0A388TL46_9BACT</name>
<keyword evidence="1" id="KW-1133">Transmembrane helix</keyword>